<gene>
    <name evidence="3" type="ORF">ACFQ0E_14290</name>
</gene>
<evidence type="ECO:0000259" key="2">
    <source>
        <dbReference type="Pfam" id="PF05048"/>
    </source>
</evidence>
<dbReference type="InterPro" id="IPR022441">
    <property type="entry name" value="Para_beta_helix_rpt-2"/>
</dbReference>
<name>A0ABW2YF53_9GAMM</name>
<dbReference type="Gene3D" id="2.160.20.10">
    <property type="entry name" value="Single-stranded right-handed beta-helix, Pectin lyase-like"/>
    <property type="match status" value="1"/>
</dbReference>
<dbReference type="RefSeq" id="WP_386824929.1">
    <property type="nucleotide sequence ID" value="NZ_JBHTIF010000003.1"/>
</dbReference>
<keyword evidence="1" id="KW-0732">Signal</keyword>
<sequence length="341" mass="36143">MPTSSLPSWLCALILLVPFPSFALSCGDTVTSDVRLTADLHCTTGYYALHVPTSGVTIDLNGHTLSGDMRIPGVSIYNASSVTIKGPGKIRGFSIGVYGQRSHALKVMGVDFEDNVAGASISHALSNTFAGNTFSRNSAIALAFYDNSTIDPRIGPGYHSIVDNAFSDVDGGVQLCGMDTGSSTISNNAFARSKAFAIRLLDSSDRNTIHSNVIWNATEYGIVVRSSNMNKIHGNGIDTGSIGVFVDAGLGSCNRPASAGDLAYSNDIESNLIRQQIIAIQFGNGGPGRPVRKNFARLNQLHDNILGVYYRVDTVSNTAIANDVAGTLTPVIDESGINYYH</sequence>
<dbReference type="Pfam" id="PF05048">
    <property type="entry name" value="NosD"/>
    <property type="match status" value="1"/>
</dbReference>
<dbReference type="NCBIfam" id="TIGR03804">
    <property type="entry name" value="para_beta_helix"/>
    <property type="match status" value="1"/>
</dbReference>
<comment type="caution">
    <text evidence="3">The sequence shown here is derived from an EMBL/GenBank/DDBJ whole genome shotgun (WGS) entry which is preliminary data.</text>
</comment>
<dbReference type="InterPro" id="IPR011050">
    <property type="entry name" value="Pectin_lyase_fold/virulence"/>
</dbReference>
<feature type="signal peptide" evidence="1">
    <location>
        <begin position="1"/>
        <end position="23"/>
    </location>
</feature>
<dbReference type="SMART" id="SM00710">
    <property type="entry name" value="PbH1"/>
    <property type="match status" value="5"/>
</dbReference>
<protein>
    <submittedName>
        <fullName evidence="3">NosD domain-containing protein</fullName>
    </submittedName>
</protein>
<keyword evidence="4" id="KW-1185">Reference proteome</keyword>
<evidence type="ECO:0000256" key="1">
    <source>
        <dbReference type="SAM" id="SignalP"/>
    </source>
</evidence>
<dbReference type="InterPro" id="IPR012334">
    <property type="entry name" value="Pectin_lyas_fold"/>
</dbReference>
<evidence type="ECO:0000313" key="3">
    <source>
        <dbReference type="EMBL" id="MFD0726768.1"/>
    </source>
</evidence>
<reference evidence="4" key="1">
    <citation type="journal article" date="2019" name="Int. J. Syst. Evol. Microbiol.">
        <title>The Global Catalogue of Microorganisms (GCM) 10K type strain sequencing project: providing services to taxonomists for standard genome sequencing and annotation.</title>
        <authorList>
            <consortium name="The Broad Institute Genomics Platform"/>
            <consortium name="The Broad Institute Genome Sequencing Center for Infectious Disease"/>
            <person name="Wu L."/>
            <person name="Ma J."/>
        </authorList>
    </citation>
    <scope>NUCLEOTIDE SEQUENCE [LARGE SCALE GENOMIC DNA]</scope>
    <source>
        <strain evidence="4">CCUG 55585</strain>
    </source>
</reference>
<dbReference type="Proteomes" id="UP001597110">
    <property type="component" value="Unassembled WGS sequence"/>
</dbReference>
<dbReference type="InterPro" id="IPR007742">
    <property type="entry name" value="NosD_dom"/>
</dbReference>
<dbReference type="SUPFAM" id="SSF51126">
    <property type="entry name" value="Pectin lyase-like"/>
    <property type="match status" value="1"/>
</dbReference>
<evidence type="ECO:0000313" key="4">
    <source>
        <dbReference type="Proteomes" id="UP001597110"/>
    </source>
</evidence>
<accession>A0ABW2YF53</accession>
<dbReference type="EMBL" id="JBHTIF010000003">
    <property type="protein sequence ID" value="MFD0726768.1"/>
    <property type="molecule type" value="Genomic_DNA"/>
</dbReference>
<feature type="chain" id="PRO_5045614907" evidence="1">
    <location>
        <begin position="24"/>
        <end position="341"/>
    </location>
</feature>
<feature type="domain" description="Periplasmic copper-binding protein NosD beta helix" evidence="2">
    <location>
        <begin position="160"/>
        <end position="271"/>
    </location>
</feature>
<dbReference type="InterPro" id="IPR006626">
    <property type="entry name" value="PbH1"/>
</dbReference>
<proteinExistence type="predicted"/>
<organism evidence="3 4">
    <name type="scientific">Lysobacter brunescens</name>
    <dbReference type="NCBI Taxonomy" id="262323"/>
    <lineage>
        <taxon>Bacteria</taxon>
        <taxon>Pseudomonadati</taxon>
        <taxon>Pseudomonadota</taxon>
        <taxon>Gammaproteobacteria</taxon>
        <taxon>Lysobacterales</taxon>
        <taxon>Lysobacteraceae</taxon>
        <taxon>Lysobacter</taxon>
    </lineage>
</organism>